<gene>
    <name evidence="2" type="ORF">CBEIBR21_09335</name>
</gene>
<dbReference type="EMBL" id="MWMH01000003">
    <property type="protein sequence ID" value="OOP73226.1"/>
    <property type="molecule type" value="Genomic_DNA"/>
</dbReference>
<dbReference type="Pfam" id="PF09660">
    <property type="entry name" value="DUF2397"/>
    <property type="match status" value="1"/>
</dbReference>
<accession>A0A1S9N6N0</accession>
<protein>
    <submittedName>
        <fullName evidence="2">TIGR02677 family protein</fullName>
    </submittedName>
</protein>
<proteinExistence type="predicted"/>
<dbReference type="InterPro" id="IPR013493">
    <property type="entry name" value="CHP02677"/>
</dbReference>
<feature type="coiled-coil region" evidence="1">
    <location>
        <begin position="390"/>
        <end position="417"/>
    </location>
</feature>
<keyword evidence="1" id="KW-0175">Coiled coil</keyword>
<dbReference type="NCBIfam" id="TIGR02677">
    <property type="entry name" value="TIGR02677 family protein"/>
    <property type="match status" value="1"/>
</dbReference>
<dbReference type="RefSeq" id="WP_078115373.1">
    <property type="nucleotide sequence ID" value="NZ_CP144906.1"/>
</dbReference>
<sequence>MEISSKTQKKVMEASYLTADNAHRYRVILRIAYSQYEKMKLWLYKEDIYTLIKEIQDFDDYSLDNLKQDLDSLELWGNFLTIQDTGRAKNLEEFKNRKFKYQISPYTIELERTLIKLEGADEISRGSLEISLIERFKDTLKQINNLALVEEQDIYSWWNTLNSDFKTLNENYQDYISMFYSPKTDQMLKTTEFLLFKENFIRYIRNFIKGIQMHVPEIMLIFQNINDDLVKQLIKKLIEYEKNNISLDKNYNIEEKFDLNYERYINIKQWFIGDGKNISMIDSLLNNTNEIVRKITRYALQIIDMKTSGGSRKEEYKTLVNIFNNCEDIEEAHKLSSVVFGVISSRHIVCESDRETESINSSIFEEKPTIVTVKPSNRYREKTASRVYVKDKTKEKKEKAAEVIRQREKERQILESRIKNNKLSFKDLDGITREERTVFLRWLSLGLNRKNNEWVKNEFGKFYKVENLDKNETILIKCKDGDLTMPAYELIFKEE</sequence>
<name>A0A1S9N6N0_CLOBE</name>
<dbReference type="AlphaFoldDB" id="A0A1S9N6N0"/>
<organism evidence="2 3">
    <name type="scientific">Clostridium beijerinckii</name>
    <name type="common">Clostridium MP</name>
    <dbReference type="NCBI Taxonomy" id="1520"/>
    <lineage>
        <taxon>Bacteria</taxon>
        <taxon>Bacillati</taxon>
        <taxon>Bacillota</taxon>
        <taxon>Clostridia</taxon>
        <taxon>Eubacteriales</taxon>
        <taxon>Clostridiaceae</taxon>
        <taxon>Clostridium</taxon>
    </lineage>
</organism>
<evidence type="ECO:0000313" key="2">
    <source>
        <dbReference type="EMBL" id="OOP73226.1"/>
    </source>
</evidence>
<evidence type="ECO:0000256" key="1">
    <source>
        <dbReference type="SAM" id="Coils"/>
    </source>
</evidence>
<evidence type="ECO:0000313" key="3">
    <source>
        <dbReference type="Proteomes" id="UP000190959"/>
    </source>
</evidence>
<dbReference type="Proteomes" id="UP000190959">
    <property type="component" value="Unassembled WGS sequence"/>
</dbReference>
<reference evidence="2 3" key="1">
    <citation type="submission" date="2017-02" db="EMBL/GenBank/DDBJ databases">
        <title>Genome sequence of Clostridium beijerinckii Br21.</title>
        <authorList>
            <person name="Fonseca B.C."/>
            <person name="Guazzaroni M.E."/>
            <person name="Riano-Pachon D.M."/>
            <person name="Reginatto V."/>
        </authorList>
    </citation>
    <scope>NUCLEOTIDE SEQUENCE [LARGE SCALE GENOMIC DNA]</scope>
    <source>
        <strain evidence="2 3">Br21</strain>
    </source>
</reference>
<comment type="caution">
    <text evidence="2">The sequence shown here is derived from an EMBL/GenBank/DDBJ whole genome shotgun (WGS) entry which is preliminary data.</text>
</comment>